<reference evidence="6" key="1">
    <citation type="submission" date="2021-02" db="EMBL/GenBank/DDBJ databases">
        <title>First Annotated Genome of the Yellow-green Alga Tribonema minus.</title>
        <authorList>
            <person name="Mahan K.M."/>
        </authorList>
    </citation>
    <scope>NUCLEOTIDE SEQUENCE</scope>
    <source>
        <strain evidence="6">UTEX B ZZ1240</strain>
    </source>
</reference>
<evidence type="ECO:0000313" key="6">
    <source>
        <dbReference type="EMBL" id="KAG5191194.1"/>
    </source>
</evidence>
<dbReference type="GO" id="GO:0140658">
    <property type="term" value="F:ATP-dependent chromatin remodeler activity"/>
    <property type="evidence" value="ECO:0007669"/>
    <property type="project" value="TreeGrafter"/>
</dbReference>
<dbReference type="Gene3D" id="3.40.50.300">
    <property type="entry name" value="P-loop containing nucleotide triphosphate hydrolases"/>
    <property type="match status" value="1"/>
</dbReference>
<dbReference type="SUPFAM" id="SSF52540">
    <property type="entry name" value="P-loop containing nucleoside triphosphate hydrolases"/>
    <property type="match status" value="2"/>
</dbReference>
<dbReference type="PROSITE" id="PS51194">
    <property type="entry name" value="HELICASE_CTER"/>
    <property type="match status" value="1"/>
</dbReference>
<comment type="subcellular location">
    <subcellularLocation>
        <location evidence="1">Nucleus</location>
    </subcellularLocation>
</comment>
<evidence type="ECO:0000259" key="4">
    <source>
        <dbReference type="PROSITE" id="PS51192"/>
    </source>
</evidence>
<sequence>MGLGKTLQTAAFLWHLYCDRGKAGPFLVVAPLSTVAHWQREIEGWTGMNTVVYHGSQEDRSVIEEYELYFDGGNGSGSGGSRRRRGAGGYKPVVIVTTPDMVARPDVQRVLGPIEYEVLVVDEAHRLKNDASVITQTLAKRTGRYDWKRCLLLTGTPLQNSTEELWTLLNFVDPDKFAEKSEFAERFGDMSNQSQVEQLVKVMKAYVLRRMKEDVEKGVPPKQETLVEVELTGVQKQYYRALYEQNTQFLLRGGKRKVADRPSLMNLAMELRNALIVWGREGPSLMNLAMELRKCCNHPYLIKGAELTIKENSLLDTGASELDQMVACSGKLVLLDKLLPRLREQGHRVLIFSQFKIMLDIIEDFLIGRRYSYGRIDGNITGPNRQRQIDAFQAEGSTMFVMMLSTKAGGVGITLTAADTVIIFDSDWNPQNDLQAQARCHRIGQTKSVKVYRLLTRKTYEQVMFQAASKKLGLDQAVLSQGRASRAEDGLAKVSVAEVEGLLRRGAYDAFKEGEDGMEASRKFCESDIDVILQRSQASSTLNFSKASFVADGEGGEPVDLDDPDFWTKVSTALHVAKP</sequence>
<feature type="domain" description="Helicase ATP-binding" evidence="4">
    <location>
        <begin position="1"/>
        <end position="175"/>
    </location>
</feature>
<dbReference type="InterPro" id="IPR014001">
    <property type="entry name" value="Helicase_ATP-bd"/>
</dbReference>
<dbReference type="PROSITE" id="PS51192">
    <property type="entry name" value="HELICASE_ATP_BIND_1"/>
    <property type="match status" value="1"/>
</dbReference>
<dbReference type="AlphaFoldDB" id="A0A835ZIB0"/>
<dbReference type="GO" id="GO:0042393">
    <property type="term" value="F:histone binding"/>
    <property type="evidence" value="ECO:0007669"/>
    <property type="project" value="TreeGrafter"/>
</dbReference>
<dbReference type="GO" id="GO:0016887">
    <property type="term" value="F:ATP hydrolysis activity"/>
    <property type="evidence" value="ECO:0007669"/>
    <property type="project" value="TreeGrafter"/>
</dbReference>
<dbReference type="InterPro" id="IPR038718">
    <property type="entry name" value="SNF2-like_sf"/>
</dbReference>
<evidence type="ECO:0000256" key="2">
    <source>
        <dbReference type="ARBA" id="ARBA00022801"/>
    </source>
</evidence>
<keyword evidence="3" id="KW-0539">Nucleus</keyword>
<proteinExistence type="predicted"/>
<evidence type="ECO:0000256" key="1">
    <source>
        <dbReference type="ARBA" id="ARBA00004123"/>
    </source>
</evidence>
<gene>
    <name evidence="6" type="ORF">JKP88DRAFT_259606</name>
</gene>
<dbReference type="Gene3D" id="3.40.50.10810">
    <property type="entry name" value="Tandem AAA-ATPase domain"/>
    <property type="match status" value="1"/>
</dbReference>
<dbReference type="InterPro" id="IPR027417">
    <property type="entry name" value="P-loop_NTPase"/>
</dbReference>
<comment type="caution">
    <text evidence="6">The sequence shown here is derived from an EMBL/GenBank/DDBJ whole genome shotgun (WGS) entry which is preliminary data.</text>
</comment>
<dbReference type="PANTHER" id="PTHR45623">
    <property type="entry name" value="CHROMODOMAIN-HELICASE-DNA-BINDING PROTEIN 3-RELATED-RELATED"/>
    <property type="match status" value="1"/>
</dbReference>
<dbReference type="GO" id="GO:0003682">
    <property type="term" value="F:chromatin binding"/>
    <property type="evidence" value="ECO:0007669"/>
    <property type="project" value="TreeGrafter"/>
</dbReference>
<dbReference type="CDD" id="cd18793">
    <property type="entry name" value="SF2_C_SNF"/>
    <property type="match status" value="1"/>
</dbReference>
<dbReference type="PANTHER" id="PTHR45623:SF11">
    <property type="entry name" value="KISMET, ISOFORM C"/>
    <property type="match status" value="1"/>
</dbReference>
<dbReference type="Pfam" id="PF00176">
    <property type="entry name" value="SNF2-rel_dom"/>
    <property type="match status" value="1"/>
</dbReference>
<dbReference type="Proteomes" id="UP000664859">
    <property type="component" value="Unassembled WGS sequence"/>
</dbReference>
<dbReference type="GO" id="GO:0005524">
    <property type="term" value="F:ATP binding"/>
    <property type="evidence" value="ECO:0007669"/>
    <property type="project" value="InterPro"/>
</dbReference>
<feature type="domain" description="Helicase C-terminal" evidence="5">
    <location>
        <begin position="334"/>
        <end position="485"/>
    </location>
</feature>
<organism evidence="6 7">
    <name type="scientific">Tribonema minus</name>
    <dbReference type="NCBI Taxonomy" id="303371"/>
    <lineage>
        <taxon>Eukaryota</taxon>
        <taxon>Sar</taxon>
        <taxon>Stramenopiles</taxon>
        <taxon>Ochrophyta</taxon>
        <taxon>PX clade</taxon>
        <taxon>Xanthophyceae</taxon>
        <taxon>Tribonematales</taxon>
        <taxon>Tribonemataceae</taxon>
        <taxon>Tribonema</taxon>
    </lineage>
</organism>
<dbReference type="OrthoDB" id="5857104at2759"/>
<dbReference type="EMBL" id="JAFCMP010000022">
    <property type="protein sequence ID" value="KAG5191194.1"/>
    <property type="molecule type" value="Genomic_DNA"/>
</dbReference>
<dbReference type="InterPro" id="IPR001650">
    <property type="entry name" value="Helicase_C-like"/>
</dbReference>
<evidence type="ECO:0000259" key="5">
    <source>
        <dbReference type="PROSITE" id="PS51194"/>
    </source>
</evidence>
<dbReference type="GO" id="GO:0005634">
    <property type="term" value="C:nucleus"/>
    <property type="evidence" value="ECO:0007669"/>
    <property type="project" value="UniProtKB-SubCell"/>
</dbReference>
<dbReference type="GO" id="GO:0000785">
    <property type="term" value="C:chromatin"/>
    <property type="evidence" value="ECO:0007669"/>
    <property type="project" value="TreeGrafter"/>
</dbReference>
<dbReference type="GO" id="GO:0003677">
    <property type="term" value="F:DNA binding"/>
    <property type="evidence" value="ECO:0007669"/>
    <property type="project" value="TreeGrafter"/>
</dbReference>
<dbReference type="InterPro" id="IPR000330">
    <property type="entry name" value="SNF2_N"/>
</dbReference>
<keyword evidence="7" id="KW-1185">Reference proteome</keyword>
<name>A0A835ZIB0_9STRA</name>
<accession>A0A835ZIB0</accession>
<dbReference type="Pfam" id="PF00271">
    <property type="entry name" value="Helicase_C"/>
    <property type="match status" value="1"/>
</dbReference>
<evidence type="ECO:0000256" key="3">
    <source>
        <dbReference type="ARBA" id="ARBA00023242"/>
    </source>
</evidence>
<evidence type="ECO:0000313" key="7">
    <source>
        <dbReference type="Proteomes" id="UP000664859"/>
    </source>
</evidence>
<keyword evidence="2 6" id="KW-0378">Hydrolase</keyword>
<dbReference type="InterPro" id="IPR049730">
    <property type="entry name" value="SNF2/RAD54-like_C"/>
</dbReference>
<dbReference type="SMART" id="SM00487">
    <property type="entry name" value="DEXDc"/>
    <property type="match status" value="1"/>
</dbReference>
<protein>
    <submittedName>
        <fullName evidence="6">P-loop containing nucleoside triphosphate hydrolase protein</fullName>
    </submittedName>
</protein>
<dbReference type="SMART" id="SM00490">
    <property type="entry name" value="HELICc"/>
    <property type="match status" value="1"/>
</dbReference>